<reference evidence="4" key="1">
    <citation type="journal article" date="2013" name="Science">
        <title>The Amborella genome and the evolution of flowering plants.</title>
        <authorList>
            <consortium name="Amborella Genome Project"/>
        </authorList>
    </citation>
    <scope>NUCLEOTIDE SEQUENCE [LARGE SCALE GENOMIC DNA]</scope>
</reference>
<dbReference type="Proteomes" id="UP000017836">
    <property type="component" value="Unassembled WGS sequence"/>
</dbReference>
<gene>
    <name evidence="3" type="ORF">AMTR_s00007p00256860</name>
</gene>
<feature type="region of interest" description="Disordered" evidence="1">
    <location>
        <begin position="175"/>
        <end position="205"/>
    </location>
</feature>
<feature type="region of interest" description="Disordered" evidence="1">
    <location>
        <begin position="96"/>
        <end position="121"/>
    </location>
</feature>
<feature type="chain" id="PRO_5004807129" evidence="2">
    <location>
        <begin position="18"/>
        <end position="205"/>
    </location>
</feature>
<dbReference type="AlphaFoldDB" id="W1P6I1"/>
<sequence length="205" mass="22953">MVILMLSLKEFIGLCYAMAGIAGCCSHKVGPLVSCQSREQEWKPLTKRLSNFRMGYQKHATLCHASLIVLHKCPPPRLRSSSLNTSCRTFTMSVSLEKETTSESEEGPSSNVDDSVPEDGEHLDSNNYKTFVFFEKVYGIVLLCVNYTNITSWEGSFVQHEGPSIIMGYEQNQLEEKETGRGGQGGERVGDYTSESKKNTLKLWH</sequence>
<keyword evidence="2" id="KW-0732">Signal</keyword>
<evidence type="ECO:0000256" key="1">
    <source>
        <dbReference type="SAM" id="MobiDB-lite"/>
    </source>
</evidence>
<keyword evidence="4" id="KW-1185">Reference proteome</keyword>
<accession>W1P6I1</accession>
<evidence type="ECO:0000256" key="2">
    <source>
        <dbReference type="SAM" id="SignalP"/>
    </source>
</evidence>
<feature type="compositionally biased region" description="Basic and acidic residues" evidence="1">
    <location>
        <begin position="188"/>
        <end position="198"/>
    </location>
</feature>
<protein>
    <submittedName>
        <fullName evidence="3">Uncharacterized protein</fullName>
    </submittedName>
</protein>
<dbReference type="Gramene" id="ERN05492">
    <property type="protein sequence ID" value="ERN05492"/>
    <property type="gene ID" value="AMTR_s00007p00256860"/>
</dbReference>
<dbReference type="HOGENOM" id="CLU_1339174_0_0_1"/>
<evidence type="ECO:0000313" key="3">
    <source>
        <dbReference type="EMBL" id="ERN05492.1"/>
    </source>
</evidence>
<proteinExistence type="predicted"/>
<feature type="signal peptide" evidence="2">
    <location>
        <begin position="1"/>
        <end position="17"/>
    </location>
</feature>
<evidence type="ECO:0000313" key="4">
    <source>
        <dbReference type="Proteomes" id="UP000017836"/>
    </source>
</evidence>
<name>W1P6I1_AMBTC</name>
<organism evidence="3 4">
    <name type="scientific">Amborella trichopoda</name>
    <dbReference type="NCBI Taxonomy" id="13333"/>
    <lineage>
        <taxon>Eukaryota</taxon>
        <taxon>Viridiplantae</taxon>
        <taxon>Streptophyta</taxon>
        <taxon>Embryophyta</taxon>
        <taxon>Tracheophyta</taxon>
        <taxon>Spermatophyta</taxon>
        <taxon>Magnoliopsida</taxon>
        <taxon>Amborellales</taxon>
        <taxon>Amborellaceae</taxon>
        <taxon>Amborella</taxon>
    </lineage>
</organism>
<dbReference type="EMBL" id="KI394011">
    <property type="protein sequence ID" value="ERN05492.1"/>
    <property type="molecule type" value="Genomic_DNA"/>
</dbReference>